<dbReference type="EMBL" id="KN819336">
    <property type="protein sequence ID" value="KIJ15538.1"/>
    <property type="molecule type" value="Genomic_DNA"/>
</dbReference>
<keyword evidence="3" id="KW-1185">Reference proteome</keyword>
<accession>A0A0C9TYX8</accession>
<sequence>KLAYSAHPNGCILITDGMLHPYAQNCNLMTVVSDEDPDGIHEWHDGRRFYKEGDKLYLEGTTTLAGSVIPLDKCVRNFARFAGCSLGEAIKCATFNPA</sequence>
<evidence type="ECO:0000313" key="3">
    <source>
        <dbReference type="Proteomes" id="UP000053647"/>
    </source>
</evidence>
<dbReference type="PANTHER" id="PTHR11113:SF14">
    <property type="entry name" value="N-ACETYLGLUCOSAMINE-6-PHOSPHATE DEACETYLASE"/>
    <property type="match status" value="1"/>
</dbReference>
<gene>
    <name evidence="2" type="ORF">PAXINDRAFT_61979</name>
</gene>
<evidence type="ECO:0000313" key="2">
    <source>
        <dbReference type="EMBL" id="KIJ15538.1"/>
    </source>
</evidence>
<dbReference type="OrthoDB" id="10264777at2759"/>
<dbReference type="GO" id="GO:0006046">
    <property type="term" value="P:N-acetylglucosamine catabolic process"/>
    <property type="evidence" value="ECO:0007669"/>
    <property type="project" value="TreeGrafter"/>
</dbReference>
<evidence type="ECO:0000256" key="1">
    <source>
        <dbReference type="ARBA" id="ARBA00022801"/>
    </source>
</evidence>
<reference evidence="2 3" key="1">
    <citation type="submission" date="2014-06" db="EMBL/GenBank/DDBJ databases">
        <authorList>
            <consortium name="DOE Joint Genome Institute"/>
            <person name="Kuo A."/>
            <person name="Kohler A."/>
            <person name="Nagy L.G."/>
            <person name="Floudas D."/>
            <person name="Copeland A."/>
            <person name="Barry K.W."/>
            <person name="Cichocki N."/>
            <person name="Veneault-Fourrey C."/>
            <person name="LaButti K."/>
            <person name="Lindquist E.A."/>
            <person name="Lipzen A."/>
            <person name="Lundell T."/>
            <person name="Morin E."/>
            <person name="Murat C."/>
            <person name="Sun H."/>
            <person name="Tunlid A."/>
            <person name="Henrissat B."/>
            <person name="Grigoriev I.V."/>
            <person name="Hibbett D.S."/>
            <person name="Martin F."/>
            <person name="Nordberg H.P."/>
            <person name="Cantor M.N."/>
            <person name="Hua S.X."/>
        </authorList>
    </citation>
    <scope>NUCLEOTIDE SEQUENCE [LARGE SCALE GENOMIC DNA]</scope>
    <source>
        <strain evidence="2 3">ATCC 200175</strain>
    </source>
</reference>
<dbReference type="SUPFAM" id="SSF51556">
    <property type="entry name" value="Metallo-dependent hydrolases"/>
    <property type="match status" value="1"/>
</dbReference>
<dbReference type="GO" id="GO:0008448">
    <property type="term" value="F:N-acetylglucosamine-6-phosphate deacetylase activity"/>
    <property type="evidence" value="ECO:0007669"/>
    <property type="project" value="TreeGrafter"/>
</dbReference>
<feature type="non-terminal residue" evidence="2">
    <location>
        <position position="1"/>
    </location>
</feature>
<dbReference type="PANTHER" id="PTHR11113">
    <property type="entry name" value="N-ACETYLGLUCOSAMINE-6-PHOSPHATE DEACETYLASE"/>
    <property type="match status" value="1"/>
</dbReference>
<reference evidence="3" key="2">
    <citation type="submission" date="2015-01" db="EMBL/GenBank/DDBJ databases">
        <title>Evolutionary Origins and Diversification of the Mycorrhizal Mutualists.</title>
        <authorList>
            <consortium name="DOE Joint Genome Institute"/>
            <consortium name="Mycorrhizal Genomics Consortium"/>
            <person name="Kohler A."/>
            <person name="Kuo A."/>
            <person name="Nagy L.G."/>
            <person name="Floudas D."/>
            <person name="Copeland A."/>
            <person name="Barry K.W."/>
            <person name="Cichocki N."/>
            <person name="Veneault-Fourrey C."/>
            <person name="LaButti K."/>
            <person name="Lindquist E.A."/>
            <person name="Lipzen A."/>
            <person name="Lundell T."/>
            <person name="Morin E."/>
            <person name="Murat C."/>
            <person name="Riley R."/>
            <person name="Ohm R."/>
            <person name="Sun H."/>
            <person name="Tunlid A."/>
            <person name="Henrissat B."/>
            <person name="Grigoriev I.V."/>
            <person name="Hibbett D.S."/>
            <person name="Martin F."/>
        </authorList>
    </citation>
    <scope>NUCLEOTIDE SEQUENCE [LARGE SCALE GENOMIC DNA]</scope>
    <source>
        <strain evidence="3">ATCC 200175</strain>
    </source>
</reference>
<dbReference type="Gene3D" id="3.20.20.140">
    <property type="entry name" value="Metal-dependent hydrolases"/>
    <property type="match status" value="1"/>
</dbReference>
<dbReference type="Proteomes" id="UP000053647">
    <property type="component" value="Unassembled WGS sequence"/>
</dbReference>
<dbReference type="HOGENOM" id="CLU_032482_3_2_1"/>
<feature type="non-terminal residue" evidence="2">
    <location>
        <position position="98"/>
    </location>
</feature>
<dbReference type="InterPro" id="IPR032466">
    <property type="entry name" value="Metal_Hydrolase"/>
</dbReference>
<organism evidence="2 3">
    <name type="scientific">Paxillus involutus ATCC 200175</name>
    <dbReference type="NCBI Taxonomy" id="664439"/>
    <lineage>
        <taxon>Eukaryota</taxon>
        <taxon>Fungi</taxon>
        <taxon>Dikarya</taxon>
        <taxon>Basidiomycota</taxon>
        <taxon>Agaricomycotina</taxon>
        <taxon>Agaricomycetes</taxon>
        <taxon>Agaricomycetidae</taxon>
        <taxon>Boletales</taxon>
        <taxon>Paxilineae</taxon>
        <taxon>Paxillaceae</taxon>
        <taxon>Paxillus</taxon>
    </lineage>
</organism>
<dbReference type="AlphaFoldDB" id="A0A0C9TYX8"/>
<name>A0A0C9TYX8_PAXIN</name>
<keyword evidence="1" id="KW-0378">Hydrolase</keyword>
<protein>
    <submittedName>
        <fullName evidence="2">Carbohydrate esterase family 9 protein</fullName>
    </submittedName>
</protein>
<proteinExistence type="predicted"/>